<evidence type="ECO:0000313" key="1">
    <source>
        <dbReference type="EMBL" id="UUP18211.1"/>
    </source>
</evidence>
<keyword evidence="2" id="KW-1185">Reference proteome</keyword>
<name>A0ABY5MLU7_9HYPH</name>
<sequence length="192" mass="20931">MRQAIIVNGVPASGKSTVSARLTQALHDADIAAVPLSLDTVKEGLFVHAGTGDREHNRILGRASYQAIFDTIAAFPDRLVPVIDAWHGFQPESVLRDHIARARIERVIELWCRVSPETAAARYRARTAGRHAGHPPASYADELFELTKHAKPFAIGSVVEIDTEKPFDLQVIGKVCELLSPATQKLLPRGGT</sequence>
<dbReference type="Proteomes" id="UP001342418">
    <property type="component" value="Chromosome"/>
</dbReference>
<dbReference type="InterPro" id="IPR027417">
    <property type="entry name" value="P-loop_NTPase"/>
</dbReference>
<dbReference type="SUPFAM" id="SSF52540">
    <property type="entry name" value="P-loop containing nucleoside triphosphate hydrolases"/>
    <property type="match status" value="1"/>
</dbReference>
<evidence type="ECO:0000313" key="2">
    <source>
        <dbReference type="Proteomes" id="UP001342418"/>
    </source>
</evidence>
<gene>
    <name evidence="1" type="ORF">NTH_02691</name>
</gene>
<dbReference type="RefSeq" id="WP_338530463.1">
    <property type="nucleotide sequence ID" value="NZ_CP030941.1"/>
</dbReference>
<proteinExistence type="predicted"/>
<accession>A0ABY5MLU7</accession>
<reference evidence="1 2" key="1">
    <citation type="submission" date="2018-07" db="EMBL/GenBank/DDBJ databases">
        <title>Genome sequence of Nitratireductor thuwali#1536.</title>
        <authorList>
            <person name="Michoud G."/>
            <person name="Merlino G."/>
            <person name="Sefrji F.O."/>
            <person name="Daffonchio D."/>
        </authorList>
    </citation>
    <scope>NUCLEOTIDE SEQUENCE [LARGE SCALE GENOMIC DNA]</scope>
    <source>
        <strain evidence="2">Nit1536</strain>
    </source>
</reference>
<protein>
    <recommendedName>
        <fullName evidence="3">AAA family ATPase</fullName>
    </recommendedName>
</protein>
<dbReference type="Pfam" id="PF13671">
    <property type="entry name" value="AAA_33"/>
    <property type="match status" value="1"/>
</dbReference>
<organism evidence="1 2">
    <name type="scientific">Nitratireductor thuwali</name>
    <dbReference type="NCBI Taxonomy" id="2267699"/>
    <lineage>
        <taxon>Bacteria</taxon>
        <taxon>Pseudomonadati</taxon>
        <taxon>Pseudomonadota</taxon>
        <taxon>Alphaproteobacteria</taxon>
        <taxon>Hyphomicrobiales</taxon>
        <taxon>Phyllobacteriaceae</taxon>
        <taxon>Nitratireductor</taxon>
    </lineage>
</organism>
<dbReference type="EMBL" id="CP030941">
    <property type="protein sequence ID" value="UUP18211.1"/>
    <property type="molecule type" value="Genomic_DNA"/>
</dbReference>
<dbReference type="Gene3D" id="3.40.50.300">
    <property type="entry name" value="P-loop containing nucleotide triphosphate hydrolases"/>
    <property type="match status" value="1"/>
</dbReference>
<evidence type="ECO:0008006" key="3">
    <source>
        <dbReference type="Google" id="ProtNLM"/>
    </source>
</evidence>